<name>W4JVN6_HETIT</name>
<sequence>MIHLRNSRRNVLQDRIQFVDRPFVQAGARISHENAFQDCCRSVVFPMVSRRGGPVKTWWRNVDV</sequence>
<evidence type="ECO:0000313" key="2">
    <source>
        <dbReference type="Proteomes" id="UP000030671"/>
    </source>
</evidence>
<dbReference type="Proteomes" id="UP000030671">
    <property type="component" value="Unassembled WGS sequence"/>
</dbReference>
<accession>W4JVN6</accession>
<dbReference type="GeneID" id="20671331"/>
<dbReference type="EMBL" id="KI925463">
    <property type="protein sequence ID" value="ETW77633.1"/>
    <property type="molecule type" value="Genomic_DNA"/>
</dbReference>
<dbReference type="KEGG" id="hir:HETIRDRAFT_327460"/>
<dbReference type="RefSeq" id="XP_009551112.1">
    <property type="nucleotide sequence ID" value="XM_009552817.1"/>
</dbReference>
<organism evidence="1 2">
    <name type="scientific">Heterobasidion irregulare (strain TC 32-1)</name>
    <dbReference type="NCBI Taxonomy" id="747525"/>
    <lineage>
        <taxon>Eukaryota</taxon>
        <taxon>Fungi</taxon>
        <taxon>Dikarya</taxon>
        <taxon>Basidiomycota</taxon>
        <taxon>Agaricomycotina</taxon>
        <taxon>Agaricomycetes</taxon>
        <taxon>Russulales</taxon>
        <taxon>Bondarzewiaceae</taxon>
        <taxon>Heterobasidion</taxon>
        <taxon>Heterobasidion annosum species complex</taxon>
    </lineage>
</organism>
<evidence type="ECO:0000313" key="1">
    <source>
        <dbReference type="EMBL" id="ETW77633.1"/>
    </source>
</evidence>
<keyword evidence="2" id="KW-1185">Reference proteome</keyword>
<dbReference type="HOGENOM" id="CLU_2867925_0_0_1"/>
<dbReference type="OrthoDB" id="2129288at2759"/>
<dbReference type="AlphaFoldDB" id="W4JVN6"/>
<proteinExistence type="predicted"/>
<dbReference type="InParanoid" id="W4JVN6"/>
<reference evidence="1 2" key="1">
    <citation type="journal article" date="2012" name="New Phytol.">
        <title>Insight into trade-off between wood decay and parasitism from the genome of a fungal forest pathogen.</title>
        <authorList>
            <person name="Olson A."/>
            <person name="Aerts A."/>
            <person name="Asiegbu F."/>
            <person name="Belbahri L."/>
            <person name="Bouzid O."/>
            <person name="Broberg A."/>
            <person name="Canback B."/>
            <person name="Coutinho P.M."/>
            <person name="Cullen D."/>
            <person name="Dalman K."/>
            <person name="Deflorio G."/>
            <person name="van Diepen L.T."/>
            <person name="Dunand C."/>
            <person name="Duplessis S."/>
            <person name="Durling M."/>
            <person name="Gonthier P."/>
            <person name="Grimwood J."/>
            <person name="Fossdal C.G."/>
            <person name="Hansson D."/>
            <person name="Henrissat B."/>
            <person name="Hietala A."/>
            <person name="Himmelstrand K."/>
            <person name="Hoffmeister D."/>
            <person name="Hogberg N."/>
            <person name="James T.Y."/>
            <person name="Karlsson M."/>
            <person name="Kohler A."/>
            <person name="Kues U."/>
            <person name="Lee Y.H."/>
            <person name="Lin Y.C."/>
            <person name="Lind M."/>
            <person name="Lindquist E."/>
            <person name="Lombard V."/>
            <person name="Lucas S."/>
            <person name="Lunden K."/>
            <person name="Morin E."/>
            <person name="Murat C."/>
            <person name="Park J."/>
            <person name="Raffaello T."/>
            <person name="Rouze P."/>
            <person name="Salamov A."/>
            <person name="Schmutz J."/>
            <person name="Solheim H."/>
            <person name="Stahlberg J."/>
            <person name="Velez H."/>
            <person name="de Vries R.P."/>
            <person name="Wiebenga A."/>
            <person name="Woodward S."/>
            <person name="Yakovlev I."/>
            <person name="Garbelotto M."/>
            <person name="Martin F."/>
            <person name="Grigoriev I.V."/>
            <person name="Stenlid J."/>
        </authorList>
    </citation>
    <scope>NUCLEOTIDE SEQUENCE [LARGE SCALE GENOMIC DNA]</scope>
    <source>
        <strain evidence="1 2">TC 32-1</strain>
    </source>
</reference>
<protein>
    <submittedName>
        <fullName evidence="1">Uncharacterized protein</fullName>
    </submittedName>
</protein>
<gene>
    <name evidence="1" type="ORF">HETIRDRAFT_327460</name>
</gene>